<accession>A0A917P7K1</accession>
<evidence type="ECO:0000313" key="2">
    <source>
        <dbReference type="EMBL" id="GGJ65639.1"/>
    </source>
</evidence>
<feature type="signal peptide" evidence="1">
    <location>
        <begin position="1"/>
        <end position="24"/>
    </location>
</feature>
<organism evidence="2 3">
    <name type="scientific">Deinococcus aquiradiocola</name>
    <dbReference type="NCBI Taxonomy" id="393059"/>
    <lineage>
        <taxon>Bacteria</taxon>
        <taxon>Thermotogati</taxon>
        <taxon>Deinococcota</taxon>
        <taxon>Deinococci</taxon>
        <taxon>Deinococcales</taxon>
        <taxon>Deinococcaceae</taxon>
        <taxon>Deinococcus</taxon>
    </lineage>
</organism>
<dbReference type="EMBL" id="BMOE01000001">
    <property type="protein sequence ID" value="GGJ65639.1"/>
    <property type="molecule type" value="Genomic_DNA"/>
</dbReference>
<sequence>MPRLNRPFALLLNALVLVPLLGSAGAPPAVEAQALTPTFGGVLLSASFRPRGRDELNGVWYEGGRAKLMRCEPHCVVVNEVPLDSAVMVGQDSLYRVVLAGKFRSGQRLKMVLRFSNMQLVTVNVPVLD</sequence>
<protein>
    <submittedName>
        <fullName evidence="2">Uncharacterized protein</fullName>
    </submittedName>
</protein>
<proteinExistence type="predicted"/>
<dbReference type="RefSeq" id="WP_188960797.1">
    <property type="nucleotide sequence ID" value="NZ_BMOE01000001.1"/>
</dbReference>
<feature type="chain" id="PRO_5037939246" evidence="1">
    <location>
        <begin position="25"/>
        <end position="129"/>
    </location>
</feature>
<evidence type="ECO:0000256" key="1">
    <source>
        <dbReference type="SAM" id="SignalP"/>
    </source>
</evidence>
<dbReference type="AlphaFoldDB" id="A0A917P7K1"/>
<dbReference type="Proteomes" id="UP000635726">
    <property type="component" value="Unassembled WGS sequence"/>
</dbReference>
<reference evidence="2" key="2">
    <citation type="submission" date="2020-09" db="EMBL/GenBank/DDBJ databases">
        <authorList>
            <person name="Sun Q."/>
            <person name="Ohkuma M."/>
        </authorList>
    </citation>
    <scope>NUCLEOTIDE SEQUENCE</scope>
    <source>
        <strain evidence="2">JCM 14371</strain>
    </source>
</reference>
<evidence type="ECO:0000313" key="3">
    <source>
        <dbReference type="Proteomes" id="UP000635726"/>
    </source>
</evidence>
<keyword evidence="3" id="KW-1185">Reference proteome</keyword>
<name>A0A917P7K1_9DEIO</name>
<keyword evidence="1" id="KW-0732">Signal</keyword>
<reference evidence="2" key="1">
    <citation type="journal article" date="2014" name="Int. J. Syst. Evol. Microbiol.">
        <title>Complete genome sequence of Corynebacterium casei LMG S-19264T (=DSM 44701T), isolated from a smear-ripened cheese.</title>
        <authorList>
            <consortium name="US DOE Joint Genome Institute (JGI-PGF)"/>
            <person name="Walter F."/>
            <person name="Albersmeier A."/>
            <person name="Kalinowski J."/>
            <person name="Ruckert C."/>
        </authorList>
    </citation>
    <scope>NUCLEOTIDE SEQUENCE</scope>
    <source>
        <strain evidence="2">JCM 14371</strain>
    </source>
</reference>
<comment type="caution">
    <text evidence="2">The sequence shown here is derived from an EMBL/GenBank/DDBJ whole genome shotgun (WGS) entry which is preliminary data.</text>
</comment>
<gene>
    <name evidence="2" type="ORF">GCM10008939_06990</name>
</gene>